<gene>
    <name evidence="2" type="ORF">OLMES_2691</name>
</gene>
<dbReference type="RefSeq" id="WP_087461704.1">
    <property type="nucleotide sequence ID" value="NZ_CP021425.1"/>
</dbReference>
<keyword evidence="3" id="KW-1185">Reference proteome</keyword>
<dbReference type="AlphaFoldDB" id="A0A1Y0I8F1"/>
<dbReference type="OrthoDB" id="6197441at2"/>
<reference evidence="2 3" key="1">
    <citation type="submission" date="2017-05" db="EMBL/GenBank/DDBJ databases">
        <title>Genomic insights into alkan degradation activity of Oleiphilus messinensis.</title>
        <authorList>
            <person name="Kozyavkin S.A."/>
            <person name="Slesarev A.I."/>
            <person name="Golyshin P.N."/>
            <person name="Korzhenkov A."/>
            <person name="Golyshina O.N."/>
            <person name="Toshchakov S.V."/>
        </authorList>
    </citation>
    <scope>NUCLEOTIDE SEQUENCE [LARGE SCALE GENOMIC DNA]</scope>
    <source>
        <strain evidence="2 3">ME102</strain>
    </source>
</reference>
<feature type="transmembrane region" description="Helical" evidence="1">
    <location>
        <begin position="46"/>
        <end position="70"/>
    </location>
</feature>
<proteinExistence type="predicted"/>
<dbReference type="EMBL" id="CP021425">
    <property type="protein sequence ID" value="ARU56741.1"/>
    <property type="molecule type" value="Genomic_DNA"/>
</dbReference>
<protein>
    <submittedName>
        <fullName evidence="2">Uncharacterized protein</fullName>
    </submittedName>
</protein>
<keyword evidence="1" id="KW-0812">Transmembrane</keyword>
<evidence type="ECO:0000313" key="3">
    <source>
        <dbReference type="Proteomes" id="UP000196027"/>
    </source>
</evidence>
<keyword evidence="1" id="KW-1133">Transmembrane helix</keyword>
<evidence type="ECO:0000313" key="2">
    <source>
        <dbReference type="EMBL" id="ARU56741.1"/>
    </source>
</evidence>
<sequence length="101" mass="12153">MLNEKKSARLKRRDNSYFMERVYRFIPKMALNDHERYVLSRDCFRLTWFTLATLSVLLPLGLIVETLLLVSIPNIMFFRRWYQYSHRMAAVRLSDCGNTED</sequence>
<accession>A0A1Y0I8F1</accession>
<keyword evidence="1" id="KW-0472">Membrane</keyword>
<dbReference type="Proteomes" id="UP000196027">
    <property type="component" value="Chromosome"/>
</dbReference>
<name>A0A1Y0I8F1_9GAMM</name>
<organism evidence="2 3">
    <name type="scientific">Oleiphilus messinensis</name>
    <dbReference type="NCBI Taxonomy" id="141451"/>
    <lineage>
        <taxon>Bacteria</taxon>
        <taxon>Pseudomonadati</taxon>
        <taxon>Pseudomonadota</taxon>
        <taxon>Gammaproteobacteria</taxon>
        <taxon>Oceanospirillales</taxon>
        <taxon>Oleiphilaceae</taxon>
        <taxon>Oleiphilus</taxon>
    </lineage>
</organism>
<evidence type="ECO:0000256" key="1">
    <source>
        <dbReference type="SAM" id="Phobius"/>
    </source>
</evidence>
<dbReference type="KEGG" id="ome:OLMES_2691"/>